<name>A0A1E7Z9X6_9ALTE</name>
<proteinExistence type="predicted"/>
<dbReference type="OrthoDB" id="9839665at2"/>
<evidence type="ECO:0008006" key="4">
    <source>
        <dbReference type="Google" id="ProtNLM"/>
    </source>
</evidence>
<dbReference type="Proteomes" id="UP000175691">
    <property type="component" value="Unassembled WGS sequence"/>
</dbReference>
<comment type="caution">
    <text evidence="2">The sequence shown here is derived from an EMBL/GenBank/DDBJ whole genome shotgun (WGS) entry which is preliminary data.</text>
</comment>
<feature type="chain" id="PRO_5009209543" description="PEP-CTERM sorting domain-containing protein" evidence="1">
    <location>
        <begin position="24"/>
        <end position="229"/>
    </location>
</feature>
<evidence type="ECO:0000256" key="1">
    <source>
        <dbReference type="SAM" id="SignalP"/>
    </source>
</evidence>
<organism evidence="2 3">
    <name type="scientific">Alteromonas confluentis</name>
    <dbReference type="NCBI Taxonomy" id="1656094"/>
    <lineage>
        <taxon>Bacteria</taxon>
        <taxon>Pseudomonadati</taxon>
        <taxon>Pseudomonadota</taxon>
        <taxon>Gammaproteobacteria</taxon>
        <taxon>Alteromonadales</taxon>
        <taxon>Alteromonadaceae</taxon>
        <taxon>Alteromonas/Salinimonas group</taxon>
        <taxon>Alteromonas</taxon>
    </lineage>
</organism>
<sequence length="229" mass="23673">MKFNKLLLAGATAAALLASNAHAVLLFQGSTTPTADVPMTPSEARAAWEAELASFDIDTLAGASGSGTFTSALGNTYSETGNGSMISSTGYNVSGNRNNATLIEFNVEFPTWVNAVGFDVYDNDGGGMTLTLTDANTGIETVFDFDSTPGSGRTEFFGVVFDPNTYISALRVGGTDPGGITSWDDFTTGVGINAVTPPPPISNVNAPATFGLLALSMAAFGARSRRNKK</sequence>
<dbReference type="AlphaFoldDB" id="A0A1E7Z9X6"/>
<accession>A0A1E7Z9X6</accession>
<gene>
    <name evidence="2" type="ORF">BFC18_13810</name>
</gene>
<keyword evidence="3" id="KW-1185">Reference proteome</keyword>
<reference evidence="2 3" key="1">
    <citation type="submission" date="2016-08" db="EMBL/GenBank/DDBJ databases">
        <authorList>
            <person name="Seilhamer J.J."/>
        </authorList>
    </citation>
    <scope>NUCLEOTIDE SEQUENCE [LARGE SCALE GENOMIC DNA]</scope>
    <source>
        <strain evidence="2 3">KCTC 42603</strain>
    </source>
</reference>
<evidence type="ECO:0000313" key="3">
    <source>
        <dbReference type="Proteomes" id="UP000175691"/>
    </source>
</evidence>
<protein>
    <recommendedName>
        <fullName evidence="4">PEP-CTERM sorting domain-containing protein</fullName>
    </recommendedName>
</protein>
<evidence type="ECO:0000313" key="2">
    <source>
        <dbReference type="EMBL" id="OFC70252.1"/>
    </source>
</evidence>
<dbReference type="RefSeq" id="WP_139139012.1">
    <property type="nucleotide sequence ID" value="NZ_MDHN01000029.1"/>
</dbReference>
<feature type="signal peptide" evidence="1">
    <location>
        <begin position="1"/>
        <end position="23"/>
    </location>
</feature>
<dbReference type="EMBL" id="MDHN01000029">
    <property type="protein sequence ID" value="OFC70252.1"/>
    <property type="molecule type" value="Genomic_DNA"/>
</dbReference>
<keyword evidence="1" id="KW-0732">Signal</keyword>